<evidence type="ECO:0000313" key="2">
    <source>
        <dbReference type="Proteomes" id="UP000294003"/>
    </source>
</evidence>
<accession>A0ABY0HGN6</accession>
<dbReference type="EMBL" id="QJNS01000021">
    <property type="protein sequence ID" value="RYO93041.1"/>
    <property type="molecule type" value="Genomic_DNA"/>
</dbReference>
<organism evidence="1 2">
    <name type="scientific">Monosporascus cannonballus</name>
    <dbReference type="NCBI Taxonomy" id="155416"/>
    <lineage>
        <taxon>Eukaryota</taxon>
        <taxon>Fungi</taxon>
        <taxon>Dikarya</taxon>
        <taxon>Ascomycota</taxon>
        <taxon>Pezizomycotina</taxon>
        <taxon>Sordariomycetes</taxon>
        <taxon>Xylariomycetidae</taxon>
        <taxon>Xylariales</taxon>
        <taxon>Xylariales incertae sedis</taxon>
        <taxon>Monosporascus</taxon>
    </lineage>
</organism>
<dbReference type="InterPro" id="IPR053226">
    <property type="entry name" value="Pyrrolopyrazine_biosynth_F"/>
</dbReference>
<evidence type="ECO:0008006" key="3">
    <source>
        <dbReference type="Google" id="ProtNLM"/>
    </source>
</evidence>
<dbReference type="SUPFAM" id="SSF52540">
    <property type="entry name" value="P-loop containing nucleoside triphosphate hydrolases"/>
    <property type="match status" value="1"/>
</dbReference>
<dbReference type="InterPro" id="IPR027417">
    <property type="entry name" value="P-loop_NTPase"/>
</dbReference>
<dbReference type="Proteomes" id="UP000294003">
    <property type="component" value="Unassembled WGS sequence"/>
</dbReference>
<evidence type="ECO:0000313" key="1">
    <source>
        <dbReference type="EMBL" id="RYO93041.1"/>
    </source>
</evidence>
<reference evidence="1 2" key="1">
    <citation type="submission" date="2018-06" db="EMBL/GenBank/DDBJ databases">
        <title>Complete Genomes of Monosporascus.</title>
        <authorList>
            <person name="Robinson A.J."/>
            <person name="Natvig D.O."/>
        </authorList>
    </citation>
    <scope>NUCLEOTIDE SEQUENCE [LARGE SCALE GENOMIC DNA]</scope>
    <source>
        <strain evidence="1 2">CBS 609.92</strain>
    </source>
</reference>
<proteinExistence type="predicted"/>
<gene>
    <name evidence="1" type="ORF">DL762_001304</name>
</gene>
<dbReference type="PANTHER" id="PTHR48419">
    <property type="entry name" value="SULFOTRANSFERASE DOMAIN-CONTAINING PROTEIN"/>
    <property type="match status" value="1"/>
</dbReference>
<dbReference type="PANTHER" id="PTHR48419:SF1">
    <property type="entry name" value="SULFOTRANSFERASE DOMAIN-CONTAINING PROTEIN"/>
    <property type="match status" value="1"/>
</dbReference>
<keyword evidence="2" id="KW-1185">Reference proteome</keyword>
<sequence>MTVGTKPTQPRYWLITSPRTASNMLVKILNLDEQGVRPAEHGGYFFLPAGMKRFAQVDSMNTWTENQRTGMYEVHQQCFDNLQDYIAKAENEGQIIYVKEHAMLLNDPVKENAYAHGHDAGESKPLRVRGLEDHSRSKLNLTSLPDAFLKTWNPTFLICHPAMMLPSLYRALFSDMEVDGFKRGKKDPDYSQVTLRWIRSLYDFYAANFPEGNPWPLVLDADDVMQSQELVSRYAAMAGLDPEKLRFTWEKVPQEAVEKMSSMHQRMLSSIMASDRVDTSKLAGNIDIAKEAIKWRSEFGEEAGAKLERWVRDAMPDYEYLHSKRLKME</sequence>
<name>A0ABY0HGN6_9PEZI</name>
<comment type="caution">
    <text evidence="1">The sequence shown here is derived from an EMBL/GenBank/DDBJ whole genome shotgun (WGS) entry which is preliminary data.</text>
</comment>
<protein>
    <recommendedName>
        <fullName evidence="3">Sulfotransferase domain-containing protein</fullName>
    </recommendedName>
</protein>